<evidence type="ECO:0000313" key="3">
    <source>
        <dbReference type="Proteomes" id="UP000295192"/>
    </source>
</evidence>
<name>A0A484BWW5_DRONA</name>
<reference evidence="2 3" key="1">
    <citation type="journal article" date="2019" name="J. Hered.">
        <title>An Improved Genome Assembly for Drosophila navojoa, the Basal Species in the mojavensis Cluster.</title>
        <authorList>
            <person name="Vanderlinde T."/>
            <person name="Dupim E.G."/>
            <person name="Nazario-Yepiz N.O."/>
            <person name="Carvalho A.B."/>
        </authorList>
    </citation>
    <scope>NUCLEOTIDE SEQUENCE [LARGE SCALE GENOMIC DNA]</scope>
    <source>
        <strain evidence="2">Navoj_Jal97</strain>
        <tissue evidence="2">Whole organism</tissue>
    </source>
</reference>
<keyword evidence="1" id="KW-0732">Signal</keyword>
<sequence length="82" mass="9434">MRLTVVFALSIFVGVVGCQPTGLTRSPDRQLQELLYEQWPGVEDERDADAELDNAYELYKHKTRKPMVRQDISNAIDEHELS</sequence>
<gene>
    <name evidence="2" type="ORF">AWZ03_000735</name>
</gene>
<dbReference type="Proteomes" id="UP000295192">
    <property type="component" value="Unassembled WGS sequence"/>
</dbReference>
<feature type="chain" id="PRO_5019831620" evidence="1">
    <location>
        <begin position="19"/>
        <end position="82"/>
    </location>
</feature>
<dbReference type="EMBL" id="LSRL02000003">
    <property type="protein sequence ID" value="TDG52502.1"/>
    <property type="molecule type" value="Genomic_DNA"/>
</dbReference>
<protein>
    <submittedName>
        <fullName evidence="2">Uncharacterized protein</fullName>
    </submittedName>
</protein>
<accession>A0A484BWW5</accession>
<feature type="signal peptide" evidence="1">
    <location>
        <begin position="1"/>
        <end position="18"/>
    </location>
</feature>
<proteinExistence type="predicted"/>
<dbReference type="PROSITE" id="PS51257">
    <property type="entry name" value="PROKAR_LIPOPROTEIN"/>
    <property type="match status" value="1"/>
</dbReference>
<keyword evidence="3" id="KW-1185">Reference proteome</keyword>
<dbReference type="OMA" id="CQPTGST"/>
<evidence type="ECO:0000256" key="1">
    <source>
        <dbReference type="SAM" id="SignalP"/>
    </source>
</evidence>
<evidence type="ECO:0000313" key="2">
    <source>
        <dbReference type="EMBL" id="TDG52502.1"/>
    </source>
</evidence>
<organism evidence="2 3">
    <name type="scientific">Drosophila navojoa</name>
    <name type="common">Fruit fly</name>
    <dbReference type="NCBI Taxonomy" id="7232"/>
    <lineage>
        <taxon>Eukaryota</taxon>
        <taxon>Metazoa</taxon>
        <taxon>Ecdysozoa</taxon>
        <taxon>Arthropoda</taxon>
        <taxon>Hexapoda</taxon>
        <taxon>Insecta</taxon>
        <taxon>Pterygota</taxon>
        <taxon>Neoptera</taxon>
        <taxon>Endopterygota</taxon>
        <taxon>Diptera</taxon>
        <taxon>Brachycera</taxon>
        <taxon>Muscomorpha</taxon>
        <taxon>Ephydroidea</taxon>
        <taxon>Drosophilidae</taxon>
        <taxon>Drosophila</taxon>
    </lineage>
</organism>
<comment type="caution">
    <text evidence="2">The sequence shown here is derived from an EMBL/GenBank/DDBJ whole genome shotgun (WGS) entry which is preliminary data.</text>
</comment>
<dbReference type="AlphaFoldDB" id="A0A484BWW5"/>